<keyword evidence="2" id="KW-1185">Reference proteome</keyword>
<dbReference type="EMBL" id="OU015566">
    <property type="protein sequence ID" value="CAG5105572.1"/>
    <property type="molecule type" value="Genomic_DNA"/>
</dbReference>
<proteinExistence type="predicted"/>
<protein>
    <submittedName>
        <fullName evidence="1">Oidioi.mRNA.OKI2018_I69.chr1.g2249.t1.cds</fullName>
    </submittedName>
</protein>
<gene>
    <name evidence="1" type="ORF">OKIOD_LOCUS11014</name>
</gene>
<evidence type="ECO:0000313" key="2">
    <source>
        <dbReference type="Proteomes" id="UP001158576"/>
    </source>
</evidence>
<reference evidence="1 2" key="1">
    <citation type="submission" date="2021-04" db="EMBL/GenBank/DDBJ databases">
        <authorList>
            <person name="Bliznina A."/>
        </authorList>
    </citation>
    <scope>NUCLEOTIDE SEQUENCE [LARGE SCALE GENOMIC DNA]</scope>
</reference>
<accession>A0ABN7SZQ1</accession>
<name>A0ABN7SZQ1_OIKDI</name>
<evidence type="ECO:0000313" key="1">
    <source>
        <dbReference type="EMBL" id="CAG5105572.1"/>
    </source>
</evidence>
<sequence>MFLIDEGLFETLERLFLLPEENSEDALFPSSTPSKILKTESLPQTISVANSKEIPKVDVQKSPTKEAPKERTLADDLESITKVFKKLKEAQAKKRSINRLSDCPLRSPMKFTKLRPFLVKLNNQIVSIVSRMLKEKKYGSALEFCLASWTLAEKIPREWNDEIMEEIACAPMDSIVDSIAKISKEIVLSEENLVRLKKLPKYKNFIAETLSL</sequence>
<dbReference type="Proteomes" id="UP001158576">
    <property type="component" value="Chromosome 1"/>
</dbReference>
<organism evidence="1 2">
    <name type="scientific">Oikopleura dioica</name>
    <name type="common">Tunicate</name>
    <dbReference type="NCBI Taxonomy" id="34765"/>
    <lineage>
        <taxon>Eukaryota</taxon>
        <taxon>Metazoa</taxon>
        <taxon>Chordata</taxon>
        <taxon>Tunicata</taxon>
        <taxon>Appendicularia</taxon>
        <taxon>Copelata</taxon>
        <taxon>Oikopleuridae</taxon>
        <taxon>Oikopleura</taxon>
    </lineage>
</organism>